<reference evidence="1 2" key="1">
    <citation type="submission" date="2013-11" db="EMBL/GenBank/DDBJ databases">
        <title>The Genome Sequence of Phytophthora parasitica CJ01A1.</title>
        <authorList>
            <consortium name="The Broad Institute Genomics Platform"/>
            <person name="Russ C."/>
            <person name="Tyler B."/>
            <person name="Panabieres F."/>
            <person name="Shan W."/>
            <person name="Tripathy S."/>
            <person name="Grunwald N."/>
            <person name="Machado M."/>
            <person name="Johnson C.S."/>
            <person name="Walker B."/>
            <person name="Young S.K."/>
            <person name="Zeng Q."/>
            <person name="Gargeya S."/>
            <person name="Fitzgerald M."/>
            <person name="Haas B."/>
            <person name="Abouelleil A."/>
            <person name="Allen A.W."/>
            <person name="Alvarado L."/>
            <person name="Arachchi H.M."/>
            <person name="Berlin A.M."/>
            <person name="Chapman S.B."/>
            <person name="Gainer-Dewar J."/>
            <person name="Goldberg J."/>
            <person name="Griggs A."/>
            <person name="Gujja S."/>
            <person name="Hansen M."/>
            <person name="Howarth C."/>
            <person name="Imamovic A."/>
            <person name="Ireland A."/>
            <person name="Larimer J."/>
            <person name="McCowan C."/>
            <person name="Murphy C."/>
            <person name="Pearson M."/>
            <person name="Poon T.W."/>
            <person name="Priest M."/>
            <person name="Roberts A."/>
            <person name="Saif S."/>
            <person name="Shea T."/>
            <person name="Sisk P."/>
            <person name="Sykes S."/>
            <person name="Wortman J."/>
            <person name="Nusbaum C."/>
            <person name="Birren B."/>
        </authorList>
    </citation>
    <scope>NUCLEOTIDE SEQUENCE [LARGE SCALE GENOMIC DNA]</scope>
    <source>
        <strain evidence="1 2">CJ01A1</strain>
    </source>
</reference>
<sequence length="157" mass="17582">MDLQTLSDVEALEKLSNLLQYSPWTAMEAGKSASKGVPAPNLCCTRHKVNFSNRVSDEDTQRVSDSSHACKPTLNDELNNIIGNVMNHDIIDIDALFFDQELKLNLREADVKARHELTSTFSTPNGIKEKCKFLKQYLEPAALRDAIDTDNVSSRRS</sequence>
<name>W2WYW9_PHYNI</name>
<gene>
    <name evidence="1" type="ORF">F441_10293</name>
</gene>
<organism evidence="1 2">
    <name type="scientific">Phytophthora nicotianae CJ01A1</name>
    <dbReference type="NCBI Taxonomy" id="1317063"/>
    <lineage>
        <taxon>Eukaryota</taxon>
        <taxon>Sar</taxon>
        <taxon>Stramenopiles</taxon>
        <taxon>Oomycota</taxon>
        <taxon>Peronosporomycetes</taxon>
        <taxon>Peronosporales</taxon>
        <taxon>Peronosporaceae</taxon>
        <taxon>Phytophthora</taxon>
    </lineage>
</organism>
<dbReference type="OrthoDB" id="10472889at2759"/>
<dbReference type="AlphaFoldDB" id="W2WYW9"/>
<dbReference type="EMBL" id="ANIX01002027">
    <property type="protein sequence ID" value="ETP14794.1"/>
    <property type="molecule type" value="Genomic_DNA"/>
</dbReference>
<comment type="caution">
    <text evidence="1">The sequence shown here is derived from an EMBL/GenBank/DDBJ whole genome shotgun (WGS) entry which is preliminary data.</text>
</comment>
<evidence type="ECO:0000313" key="1">
    <source>
        <dbReference type="EMBL" id="ETP14794.1"/>
    </source>
</evidence>
<dbReference type="Proteomes" id="UP000018958">
    <property type="component" value="Unassembled WGS sequence"/>
</dbReference>
<evidence type="ECO:0000313" key="2">
    <source>
        <dbReference type="Proteomes" id="UP000018958"/>
    </source>
</evidence>
<protein>
    <submittedName>
        <fullName evidence="1">Uncharacterized protein</fullName>
    </submittedName>
</protein>
<accession>W2WYW9</accession>
<proteinExistence type="predicted"/>